<gene>
    <name evidence="2" type="ORF">DWE98_05660</name>
</gene>
<reference evidence="3" key="1">
    <citation type="submission" date="2018-07" db="EMBL/GenBank/DDBJ databases">
        <authorList>
            <person name="Safronova V.I."/>
            <person name="Chirak E.R."/>
            <person name="Sazanova A.L."/>
        </authorList>
    </citation>
    <scope>NUCLEOTIDE SEQUENCE [LARGE SCALE GENOMIC DNA]</scope>
    <source>
        <strain evidence="3">RCAM04685</strain>
    </source>
</reference>
<feature type="transmembrane region" description="Helical" evidence="1">
    <location>
        <begin position="12"/>
        <end position="32"/>
    </location>
</feature>
<dbReference type="RefSeq" id="WP_114828208.1">
    <property type="nucleotide sequence ID" value="NZ_QQTO01000037.1"/>
</dbReference>
<comment type="caution">
    <text evidence="2">The sequence shown here is derived from an EMBL/GenBank/DDBJ whole genome shotgun (WGS) entry which is preliminary data.</text>
</comment>
<dbReference type="EMBL" id="QQTP01000002">
    <property type="protein sequence ID" value="RDJ28083.1"/>
    <property type="molecule type" value="Genomic_DNA"/>
</dbReference>
<name>A0A370L9V0_9HYPH</name>
<dbReference type="AlphaFoldDB" id="A0A370L9V0"/>
<dbReference type="Proteomes" id="UP000255207">
    <property type="component" value="Unassembled WGS sequence"/>
</dbReference>
<evidence type="ECO:0000256" key="1">
    <source>
        <dbReference type="SAM" id="Phobius"/>
    </source>
</evidence>
<dbReference type="OrthoDB" id="5514977at2"/>
<keyword evidence="1" id="KW-1133">Transmembrane helix</keyword>
<sequence>MKIPAELKPAAWGAVGGAVALAVIGFSWGGWVTQSTAERDGRTRADAAVVAALSPICVVKFQQQADATQQLAEFKKIGSWQQGDFIAKGGWATMPGSASPASDVAKACAVTLALNKS</sequence>
<evidence type="ECO:0000313" key="2">
    <source>
        <dbReference type="EMBL" id="RDJ28083.1"/>
    </source>
</evidence>
<evidence type="ECO:0000313" key="3">
    <source>
        <dbReference type="Proteomes" id="UP000255207"/>
    </source>
</evidence>
<accession>A0A370L9V0</accession>
<organism evidence="2 3">
    <name type="scientific">Bosea caraganae</name>
    <dbReference type="NCBI Taxonomy" id="2763117"/>
    <lineage>
        <taxon>Bacteria</taxon>
        <taxon>Pseudomonadati</taxon>
        <taxon>Pseudomonadota</taxon>
        <taxon>Alphaproteobacteria</taxon>
        <taxon>Hyphomicrobiales</taxon>
        <taxon>Boseaceae</taxon>
        <taxon>Bosea</taxon>
    </lineage>
</organism>
<protein>
    <submittedName>
        <fullName evidence="2">Uncharacterized protein</fullName>
    </submittedName>
</protein>
<keyword evidence="1" id="KW-0472">Membrane</keyword>
<keyword evidence="1" id="KW-0812">Transmembrane</keyword>
<proteinExistence type="predicted"/>
<keyword evidence="3" id="KW-1185">Reference proteome</keyword>